<reference evidence="4" key="1">
    <citation type="submission" date="2016-10" db="EMBL/GenBank/DDBJ databases">
        <authorList>
            <person name="Varghese N."/>
            <person name="Submissions S."/>
        </authorList>
    </citation>
    <scope>NUCLEOTIDE SEQUENCE [LARGE SCALE GENOMIC DNA]</scope>
    <source>
        <strain evidence="4">DSM 45419</strain>
    </source>
</reference>
<keyword evidence="1" id="KW-1133">Transmembrane helix</keyword>
<sequence length="287" mass="29530">MATEADRTAGAPLAHRAAHSAALRTVARVGLVGYALLHLLVAWLALQLAWQAGRSQPPDRGAAVDQDGAMALVADSPVGPLLLWLLTAGLAGLCVWQAVEVLRHHRRLPAPGPVRRRAVVQLVKTVGTALAYGFLAVSAARVALGRGSDPATDTRAVRGVLAWPGGQLLVVAIGGAVVAIGVYHVRKGLRSDFLDEIDLSTVSPALCTVAHRASQAGFVLKGVALVLVGAMVAWAAATFDPARATGLDGALRAVAAQPHGAWVLTGVAVGLAAFAVYCLTRARHPVG</sequence>
<dbReference type="Proteomes" id="UP000198680">
    <property type="component" value="Unassembled WGS sequence"/>
</dbReference>
<feature type="domain" description="DUF1206" evidence="2">
    <location>
        <begin position="216"/>
        <end position="283"/>
    </location>
</feature>
<dbReference type="STRING" id="1137991.SAMN05660642_04134"/>
<feature type="transmembrane region" description="Helical" evidence="1">
    <location>
        <begin position="164"/>
        <end position="185"/>
    </location>
</feature>
<feature type="domain" description="DUF1206" evidence="2">
    <location>
        <begin position="126"/>
        <end position="189"/>
    </location>
</feature>
<keyword evidence="4" id="KW-1185">Reference proteome</keyword>
<evidence type="ECO:0000313" key="3">
    <source>
        <dbReference type="EMBL" id="SDN12948.1"/>
    </source>
</evidence>
<dbReference type="AlphaFoldDB" id="A0A1G9YUU6"/>
<keyword evidence="1" id="KW-0472">Membrane</keyword>
<dbReference type="RefSeq" id="WP_139177236.1">
    <property type="nucleotide sequence ID" value="NZ_FNHE01000012.1"/>
</dbReference>
<dbReference type="InterPro" id="IPR009597">
    <property type="entry name" value="DUF1206"/>
</dbReference>
<feature type="transmembrane region" description="Helical" evidence="1">
    <location>
        <begin position="81"/>
        <end position="102"/>
    </location>
</feature>
<protein>
    <recommendedName>
        <fullName evidence="2">DUF1206 domain-containing protein</fullName>
    </recommendedName>
</protein>
<dbReference type="OrthoDB" id="5191391at2"/>
<keyword evidence="1" id="KW-0812">Transmembrane</keyword>
<accession>A0A1G9YUU6</accession>
<evidence type="ECO:0000256" key="1">
    <source>
        <dbReference type="SAM" id="Phobius"/>
    </source>
</evidence>
<evidence type="ECO:0000313" key="4">
    <source>
        <dbReference type="Proteomes" id="UP000198680"/>
    </source>
</evidence>
<feature type="transmembrane region" description="Helical" evidence="1">
    <location>
        <begin position="259"/>
        <end position="279"/>
    </location>
</feature>
<feature type="transmembrane region" description="Helical" evidence="1">
    <location>
        <begin position="218"/>
        <end position="239"/>
    </location>
</feature>
<organism evidence="3 4">
    <name type="scientific">Geodermatophilus siccatus</name>
    <dbReference type="NCBI Taxonomy" id="1137991"/>
    <lineage>
        <taxon>Bacteria</taxon>
        <taxon>Bacillati</taxon>
        <taxon>Actinomycetota</taxon>
        <taxon>Actinomycetes</taxon>
        <taxon>Geodermatophilales</taxon>
        <taxon>Geodermatophilaceae</taxon>
        <taxon>Geodermatophilus</taxon>
    </lineage>
</organism>
<feature type="domain" description="DUF1206" evidence="2">
    <location>
        <begin position="29"/>
        <end position="101"/>
    </location>
</feature>
<proteinExistence type="predicted"/>
<feature type="transmembrane region" description="Helical" evidence="1">
    <location>
        <begin position="122"/>
        <end position="144"/>
    </location>
</feature>
<name>A0A1G9YUU6_9ACTN</name>
<dbReference type="EMBL" id="FNHE01000012">
    <property type="protein sequence ID" value="SDN12948.1"/>
    <property type="molecule type" value="Genomic_DNA"/>
</dbReference>
<evidence type="ECO:0000259" key="2">
    <source>
        <dbReference type="Pfam" id="PF06724"/>
    </source>
</evidence>
<gene>
    <name evidence="3" type="ORF">SAMN05660642_04134</name>
</gene>
<feature type="transmembrane region" description="Helical" evidence="1">
    <location>
        <begin position="31"/>
        <end position="50"/>
    </location>
</feature>
<dbReference type="Pfam" id="PF06724">
    <property type="entry name" value="DUF1206"/>
    <property type="match status" value="3"/>
</dbReference>